<reference evidence="5 6" key="1">
    <citation type="submission" date="2022-06" db="EMBL/GenBank/DDBJ databases">
        <title>Sequencing the genomes of 1000 actinobacteria strains.</title>
        <authorList>
            <person name="Klenk H.-P."/>
        </authorList>
    </citation>
    <scope>NUCLEOTIDE SEQUENCE [LARGE SCALE GENOMIC DNA]</scope>
    <source>
        <strain evidence="5 6">DSM 44170</strain>
    </source>
</reference>
<evidence type="ECO:0000313" key="6">
    <source>
        <dbReference type="Proteomes" id="UP001320766"/>
    </source>
</evidence>
<dbReference type="InterPro" id="IPR036390">
    <property type="entry name" value="WH_DNA-bd_sf"/>
</dbReference>
<keyword evidence="6" id="KW-1185">Reference proteome</keyword>
<evidence type="ECO:0000256" key="1">
    <source>
        <dbReference type="ARBA" id="ARBA00023015"/>
    </source>
</evidence>
<dbReference type="CDD" id="cd00090">
    <property type="entry name" value="HTH_ARSR"/>
    <property type="match status" value="1"/>
</dbReference>
<evidence type="ECO:0000313" key="5">
    <source>
        <dbReference type="EMBL" id="MCP2347044.1"/>
    </source>
</evidence>
<protein>
    <submittedName>
        <fullName evidence="5">DNA-binding MarR family transcriptional regulator</fullName>
    </submittedName>
</protein>
<evidence type="ECO:0000256" key="3">
    <source>
        <dbReference type="ARBA" id="ARBA00023163"/>
    </source>
</evidence>
<dbReference type="SUPFAM" id="SSF46785">
    <property type="entry name" value="Winged helix' DNA-binding domain"/>
    <property type="match status" value="1"/>
</dbReference>
<dbReference type="EMBL" id="JAMZEC010000001">
    <property type="protein sequence ID" value="MCP2347044.1"/>
    <property type="molecule type" value="Genomic_DNA"/>
</dbReference>
<dbReference type="Gene3D" id="1.10.10.10">
    <property type="entry name" value="Winged helix-like DNA-binding domain superfamily/Winged helix DNA-binding domain"/>
    <property type="match status" value="1"/>
</dbReference>
<dbReference type="InterPro" id="IPR011991">
    <property type="entry name" value="ArsR-like_HTH"/>
</dbReference>
<evidence type="ECO:0000256" key="2">
    <source>
        <dbReference type="ARBA" id="ARBA00023125"/>
    </source>
</evidence>
<dbReference type="PANTHER" id="PTHR33164">
    <property type="entry name" value="TRANSCRIPTIONAL REGULATOR, MARR FAMILY"/>
    <property type="match status" value="1"/>
</dbReference>
<name>A0ABT1K205_9ACTN</name>
<organism evidence="5 6">
    <name type="scientific">Nonomuraea roseoviolacea subsp. carminata</name>
    <dbReference type="NCBI Taxonomy" id="160689"/>
    <lineage>
        <taxon>Bacteria</taxon>
        <taxon>Bacillati</taxon>
        <taxon>Actinomycetota</taxon>
        <taxon>Actinomycetes</taxon>
        <taxon>Streptosporangiales</taxon>
        <taxon>Streptosporangiaceae</taxon>
        <taxon>Nonomuraea</taxon>
    </lineage>
</organism>
<dbReference type="Proteomes" id="UP001320766">
    <property type="component" value="Unassembled WGS sequence"/>
</dbReference>
<accession>A0ABT1K205</accession>
<gene>
    <name evidence="5" type="ORF">HD595_003166</name>
</gene>
<dbReference type="InterPro" id="IPR039422">
    <property type="entry name" value="MarR/SlyA-like"/>
</dbReference>
<comment type="caution">
    <text evidence="5">The sequence shown here is derived from an EMBL/GenBank/DDBJ whole genome shotgun (WGS) entry which is preliminary data.</text>
</comment>
<sequence length="151" mass="16243">MASLGTLLRHVHEVMDGAIAQIYADLGMPDYRPRFSPAVRALAAEGPMAIRDLAAAVGVTHSAASQTVHQMSRAGFVTLARGTDGRQRVVHLTERARAALPAIEAEWAATTRAVAELEKELPAPLTAVLEATAEALRRRSFHERVAAHNHP</sequence>
<keyword evidence="3" id="KW-0804">Transcription</keyword>
<dbReference type="SMART" id="SM00347">
    <property type="entry name" value="HTH_MARR"/>
    <property type="match status" value="1"/>
</dbReference>
<proteinExistence type="predicted"/>
<keyword evidence="1" id="KW-0805">Transcription regulation</keyword>
<evidence type="ECO:0000259" key="4">
    <source>
        <dbReference type="SMART" id="SM00347"/>
    </source>
</evidence>
<keyword evidence="2 5" id="KW-0238">DNA-binding</keyword>
<dbReference type="RefSeq" id="WP_253769707.1">
    <property type="nucleotide sequence ID" value="NZ_BAAAVE010000022.1"/>
</dbReference>
<dbReference type="PANTHER" id="PTHR33164:SF64">
    <property type="entry name" value="TRANSCRIPTIONAL REGULATOR SLYA"/>
    <property type="match status" value="1"/>
</dbReference>
<dbReference type="InterPro" id="IPR000835">
    <property type="entry name" value="HTH_MarR-typ"/>
</dbReference>
<feature type="domain" description="HTH marR-type" evidence="4">
    <location>
        <begin position="21"/>
        <end position="119"/>
    </location>
</feature>
<dbReference type="GO" id="GO:0003677">
    <property type="term" value="F:DNA binding"/>
    <property type="evidence" value="ECO:0007669"/>
    <property type="project" value="UniProtKB-KW"/>
</dbReference>
<dbReference type="InterPro" id="IPR036388">
    <property type="entry name" value="WH-like_DNA-bd_sf"/>
</dbReference>
<dbReference type="Pfam" id="PF12802">
    <property type="entry name" value="MarR_2"/>
    <property type="match status" value="1"/>
</dbReference>